<feature type="region of interest" description="Disordered" evidence="1">
    <location>
        <begin position="23"/>
        <end position="50"/>
    </location>
</feature>
<accession>A0ABN7V7N1</accession>
<keyword evidence="3" id="KW-1185">Reference proteome</keyword>
<reference evidence="2 3" key="1">
    <citation type="submission" date="2021-06" db="EMBL/GenBank/DDBJ databases">
        <authorList>
            <person name="Kallberg Y."/>
            <person name="Tangrot J."/>
            <person name="Rosling A."/>
        </authorList>
    </citation>
    <scope>NUCLEOTIDE SEQUENCE [LARGE SCALE GENOMIC DNA]</scope>
    <source>
        <strain evidence="2 3">120-4 pot B 10/14</strain>
    </source>
</reference>
<comment type="caution">
    <text evidence="2">The sequence shown here is derived from an EMBL/GenBank/DDBJ whole genome shotgun (WGS) entry which is preliminary data.</text>
</comment>
<sequence length="225" mass="25758">MTLPKIGKMFVHLLAGSMGSKKSKALLKPNTSKSKDKRKRRKDSKSTSSRQLPYCQKWVHLPLQLSLSYRILPKSSGVSNTFKTWDIVDNTVNVYAKCNRFVSIKTHKDLDSINKSIVHCHVYSCWKAGINNPKKVENIDLHHDSVSTKTNCLWQLSFYFQKNATEIHITKFNNTHNHKCDPATIELAPKNSHIPQIILDKIEHYTVNSHLGAGQQYDLLIKEFS</sequence>
<dbReference type="Proteomes" id="UP000789901">
    <property type="component" value="Unassembled WGS sequence"/>
</dbReference>
<protein>
    <submittedName>
        <fullName evidence="2">39024_t:CDS:1</fullName>
    </submittedName>
</protein>
<evidence type="ECO:0000313" key="3">
    <source>
        <dbReference type="Proteomes" id="UP000789901"/>
    </source>
</evidence>
<name>A0ABN7V7N1_GIGMA</name>
<gene>
    <name evidence="2" type="ORF">GMARGA_LOCUS15367</name>
</gene>
<evidence type="ECO:0000313" key="2">
    <source>
        <dbReference type="EMBL" id="CAG8740886.1"/>
    </source>
</evidence>
<organism evidence="2 3">
    <name type="scientific">Gigaspora margarita</name>
    <dbReference type="NCBI Taxonomy" id="4874"/>
    <lineage>
        <taxon>Eukaryota</taxon>
        <taxon>Fungi</taxon>
        <taxon>Fungi incertae sedis</taxon>
        <taxon>Mucoromycota</taxon>
        <taxon>Glomeromycotina</taxon>
        <taxon>Glomeromycetes</taxon>
        <taxon>Diversisporales</taxon>
        <taxon>Gigasporaceae</taxon>
        <taxon>Gigaspora</taxon>
    </lineage>
</organism>
<evidence type="ECO:0000256" key="1">
    <source>
        <dbReference type="SAM" id="MobiDB-lite"/>
    </source>
</evidence>
<dbReference type="EMBL" id="CAJVQB010010545">
    <property type="protein sequence ID" value="CAG8740886.1"/>
    <property type="molecule type" value="Genomic_DNA"/>
</dbReference>
<proteinExistence type="predicted"/>